<dbReference type="STRING" id="100816.A0A175WG47"/>
<evidence type="ECO:0000256" key="4">
    <source>
        <dbReference type="ARBA" id="ARBA00022825"/>
    </source>
</evidence>
<dbReference type="OrthoDB" id="4567294at2759"/>
<keyword evidence="2 8" id="KW-0645">Protease</keyword>
<evidence type="ECO:0000256" key="5">
    <source>
        <dbReference type="SAM" id="MobiDB-lite"/>
    </source>
</evidence>
<evidence type="ECO:0000313" key="9">
    <source>
        <dbReference type="Proteomes" id="UP000078237"/>
    </source>
</evidence>
<keyword evidence="9" id="KW-1185">Reference proteome</keyword>
<dbReference type="Pfam" id="PF00082">
    <property type="entry name" value="Peptidase_S8"/>
    <property type="match status" value="1"/>
</dbReference>
<dbReference type="SUPFAM" id="SSF52743">
    <property type="entry name" value="Subtilisin-like"/>
    <property type="match status" value="1"/>
</dbReference>
<dbReference type="GO" id="GO:0006508">
    <property type="term" value="P:proteolysis"/>
    <property type="evidence" value="ECO:0007669"/>
    <property type="project" value="UniProtKB-KW"/>
</dbReference>
<protein>
    <submittedName>
        <fullName evidence="8">Alkaline protease</fullName>
    </submittedName>
</protein>
<dbReference type="AlphaFoldDB" id="A0A175WG47"/>
<proteinExistence type="inferred from homology"/>
<dbReference type="VEuPathDB" id="FungiDB:MMYC01_201245"/>
<reference evidence="8 9" key="1">
    <citation type="journal article" date="2016" name="Genome Announc.">
        <title>Genome Sequence of Madurella mycetomatis mm55, Isolated from a Human Mycetoma Case in Sudan.</title>
        <authorList>
            <person name="Smit S."/>
            <person name="Derks M.F."/>
            <person name="Bervoets S."/>
            <person name="Fahal A."/>
            <person name="van Leeuwen W."/>
            <person name="van Belkum A."/>
            <person name="van de Sande W.W."/>
        </authorList>
    </citation>
    <scope>NUCLEOTIDE SEQUENCE [LARGE SCALE GENOMIC DNA]</scope>
    <source>
        <strain evidence="9">mm55</strain>
    </source>
</reference>
<keyword evidence="4" id="KW-0720">Serine protease</keyword>
<dbReference type="Gene3D" id="3.40.50.200">
    <property type="entry name" value="Peptidase S8/S53 domain"/>
    <property type="match status" value="1"/>
</dbReference>
<dbReference type="PANTHER" id="PTHR43806">
    <property type="entry name" value="PEPTIDASE S8"/>
    <property type="match status" value="1"/>
</dbReference>
<dbReference type="Proteomes" id="UP000078237">
    <property type="component" value="Unassembled WGS sequence"/>
</dbReference>
<feature type="region of interest" description="Disordered" evidence="5">
    <location>
        <begin position="117"/>
        <end position="136"/>
    </location>
</feature>
<evidence type="ECO:0000256" key="1">
    <source>
        <dbReference type="ARBA" id="ARBA00011073"/>
    </source>
</evidence>
<comment type="caution">
    <text evidence="8">The sequence shown here is derived from an EMBL/GenBank/DDBJ whole genome shotgun (WGS) entry which is preliminary data.</text>
</comment>
<feature type="domain" description="DUF7580" evidence="7">
    <location>
        <begin position="168"/>
        <end position="523"/>
    </location>
</feature>
<organism evidence="8 9">
    <name type="scientific">Madurella mycetomatis</name>
    <dbReference type="NCBI Taxonomy" id="100816"/>
    <lineage>
        <taxon>Eukaryota</taxon>
        <taxon>Fungi</taxon>
        <taxon>Dikarya</taxon>
        <taxon>Ascomycota</taxon>
        <taxon>Pezizomycotina</taxon>
        <taxon>Sordariomycetes</taxon>
        <taxon>Sordariomycetidae</taxon>
        <taxon>Sordariales</taxon>
        <taxon>Sordariales incertae sedis</taxon>
        <taxon>Madurella</taxon>
    </lineage>
</organism>
<feature type="domain" description="Peptidase S8/S53" evidence="6">
    <location>
        <begin position="608"/>
        <end position="816"/>
    </location>
</feature>
<dbReference type="InterPro" id="IPR036852">
    <property type="entry name" value="Peptidase_S8/S53_dom_sf"/>
</dbReference>
<dbReference type="InterPro" id="IPR056002">
    <property type="entry name" value="DUF7580"/>
</dbReference>
<gene>
    <name evidence="8" type="ORF">MMYC01_201245</name>
</gene>
<evidence type="ECO:0000256" key="2">
    <source>
        <dbReference type="ARBA" id="ARBA00022670"/>
    </source>
</evidence>
<dbReference type="Pfam" id="PF24476">
    <property type="entry name" value="DUF7580"/>
    <property type="match status" value="1"/>
</dbReference>
<dbReference type="EMBL" id="LCTW02000013">
    <property type="protein sequence ID" value="KXX82512.1"/>
    <property type="molecule type" value="Genomic_DNA"/>
</dbReference>
<dbReference type="InterPro" id="IPR050131">
    <property type="entry name" value="Peptidase_S8_subtilisin-like"/>
</dbReference>
<accession>A0A175WG47</accession>
<keyword evidence="3" id="KW-0378">Hydrolase</keyword>
<evidence type="ECO:0000256" key="3">
    <source>
        <dbReference type="ARBA" id="ARBA00022801"/>
    </source>
</evidence>
<name>A0A175WG47_9PEZI</name>
<evidence type="ECO:0000259" key="7">
    <source>
        <dbReference type="Pfam" id="PF24476"/>
    </source>
</evidence>
<dbReference type="GO" id="GO:0004252">
    <property type="term" value="F:serine-type endopeptidase activity"/>
    <property type="evidence" value="ECO:0007669"/>
    <property type="project" value="InterPro"/>
</dbReference>
<dbReference type="PANTHER" id="PTHR43806:SF11">
    <property type="entry name" value="CEREVISIN-RELATED"/>
    <property type="match status" value="1"/>
</dbReference>
<comment type="similarity">
    <text evidence="1">Belongs to the peptidase S8 family.</text>
</comment>
<sequence>MLEESEVDFALEAVGGLEEIVKALITRYKNRGASVFCNLLNADLCQIRIWLENNRAQADPSYFNEILTVLEAICKGSSTWKPSPATGKTADLTEKYPELTKLVSKATYKDARLSLDKLSNDTGASPKEKASRQKRQMRIHQRFEHVLTKITNTEAAGVVEPRVTVKEDNDFSAHLGTLYTVLSRYSVCHDSSANIVPRISLSGYRRHDASGSVFDMLFPDHPHQDRDGSPCNWQNAVVHVGPEVHVLASKTFQDKIAAQPVPGIEYHEFCGTISGRHQEQLFLTVSKKDFKLHHSECPDSIGANVWMMTAPDSPALSLRKILARGELIGSNRAHNKVKIILFYLLTKGVWQFYESELMPTEWTKDTVEFLFEHRERNGTLTAGVFLNQPLISADFHPTPQKQHGHINLAHSFPKIRELGIMLLEILLGREIDSFRTEPEAATWLPGGKVTPYTDHRIAVWLFKSKIQTDSDMIKPLRDVIGRCLDDQSFKRVIKSKASPGQSLSSRLREAMYEQLVIPLESLLQVMYDQPYDLSPLHELNGVPATDSAGGIRRAQQQTIPVRNSRAPTAEVMGATVEGWPDDENACKRWFKEMDILQGLLLAKGNPQNVRIAIVDTGFSQEWGNLDWGIAPGNYKDFIDGQDHERRDNTGHGTDVAKLVLEVQERAELYVARVFEDERLTDNTFQKVEKALKWAVEKAVDIIVIASGTMKPLDNVAKAINTLPDHILVIAAAGNLPDCDRVVFPARMGRVMHIFATTARNKASRALNPPPLRRGYNFAILGEAIRPESGGWEFDERPSGTSFAAAIAAGFAGCLLHFSRLPVAEGERALNLEGYEKMNLIFEELSRDYRDQGYDCIVPWHLLNLITGEVENEGRRRRIRNYLSDVLQRM</sequence>
<dbReference type="InterPro" id="IPR015500">
    <property type="entry name" value="Peptidase_S8_subtilisin-rel"/>
</dbReference>
<dbReference type="PRINTS" id="PR00723">
    <property type="entry name" value="SUBTILISIN"/>
</dbReference>
<evidence type="ECO:0000259" key="6">
    <source>
        <dbReference type="Pfam" id="PF00082"/>
    </source>
</evidence>
<evidence type="ECO:0000313" key="8">
    <source>
        <dbReference type="EMBL" id="KXX82512.1"/>
    </source>
</evidence>
<dbReference type="InterPro" id="IPR000209">
    <property type="entry name" value="Peptidase_S8/S53_dom"/>
</dbReference>